<feature type="compositionally biased region" description="Basic and acidic residues" evidence="1">
    <location>
        <begin position="44"/>
        <end position="66"/>
    </location>
</feature>
<reference evidence="2" key="1">
    <citation type="journal article" date="2020" name="Stud. Mycol.">
        <title>101 Dothideomycetes genomes: a test case for predicting lifestyles and emergence of pathogens.</title>
        <authorList>
            <person name="Haridas S."/>
            <person name="Albert R."/>
            <person name="Binder M."/>
            <person name="Bloem J."/>
            <person name="Labutti K."/>
            <person name="Salamov A."/>
            <person name="Andreopoulos B."/>
            <person name="Baker S."/>
            <person name="Barry K."/>
            <person name="Bills G."/>
            <person name="Bluhm B."/>
            <person name="Cannon C."/>
            <person name="Castanera R."/>
            <person name="Culley D."/>
            <person name="Daum C."/>
            <person name="Ezra D."/>
            <person name="Gonzalez J."/>
            <person name="Henrissat B."/>
            <person name="Kuo A."/>
            <person name="Liang C."/>
            <person name="Lipzen A."/>
            <person name="Lutzoni F."/>
            <person name="Magnuson J."/>
            <person name="Mondo S."/>
            <person name="Nolan M."/>
            <person name="Ohm R."/>
            <person name="Pangilinan J."/>
            <person name="Park H.-J."/>
            <person name="Ramirez L."/>
            <person name="Alfaro M."/>
            <person name="Sun H."/>
            <person name="Tritt A."/>
            <person name="Yoshinaga Y."/>
            <person name="Zwiers L.-H."/>
            <person name="Turgeon B."/>
            <person name="Goodwin S."/>
            <person name="Spatafora J."/>
            <person name="Crous P."/>
            <person name="Grigoriev I."/>
        </authorList>
    </citation>
    <scope>NUCLEOTIDE SEQUENCE</scope>
    <source>
        <strain evidence="2">CBS 690.94</strain>
    </source>
</reference>
<evidence type="ECO:0000313" key="3">
    <source>
        <dbReference type="Proteomes" id="UP000799764"/>
    </source>
</evidence>
<name>A0A9P4PJJ9_9PLEO</name>
<evidence type="ECO:0000313" key="2">
    <source>
        <dbReference type="EMBL" id="KAF2444104.1"/>
    </source>
</evidence>
<dbReference type="EMBL" id="MU001501">
    <property type="protein sequence ID" value="KAF2444104.1"/>
    <property type="molecule type" value="Genomic_DNA"/>
</dbReference>
<feature type="region of interest" description="Disordered" evidence="1">
    <location>
        <begin position="30"/>
        <end position="71"/>
    </location>
</feature>
<accession>A0A9P4PJJ9</accession>
<protein>
    <recommendedName>
        <fullName evidence="4">HNH domain-containing protein</fullName>
    </recommendedName>
</protein>
<proteinExistence type="predicted"/>
<evidence type="ECO:0000256" key="1">
    <source>
        <dbReference type="SAM" id="MobiDB-lite"/>
    </source>
</evidence>
<dbReference type="OrthoDB" id="4850648at2759"/>
<sequence length="281" mass="31978">MTETIAPDEQHNFETFRDCFSEPVLKALSKPIDKPKKKKRVPRKSKDGKTRVFRKEEKAETRHAVSTEDDETSAEDLGEFIDYLSTLIFPSLPPDLRTLSYSKYRDNANLQNRYSTPLATSTETHLLNLIPPPALDSLSSYALLPSPPDPLDLHHFFTPVLSSYIATATAPPPIWSSTRTSACELCARDWIPLTYHHLIPKSTHDRVRKRGWHAEERLNSVAWLCRACHSFVHRLAGNEELARGFYSVELIVGGGIDGDSEKREVVEAWIRWVGGVRWKSR</sequence>
<dbReference type="AlphaFoldDB" id="A0A9P4PJJ9"/>
<gene>
    <name evidence="2" type="ORF">P171DRAFT_413871</name>
</gene>
<dbReference type="PANTHER" id="PTHR37827">
    <property type="entry name" value="TUDOR DOMAIN-CONTAINING PROTEIN"/>
    <property type="match status" value="1"/>
</dbReference>
<organism evidence="2 3">
    <name type="scientific">Karstenula rhodostoma CBS 690.94</name>
    <dbReference type="NCBI Taxonomy" id="1392251"/>
    <lineage>
        <taxon>Eukaryota</taxon>
        <taxon>Fungi</taxon>
        <taxon>Dikarya</taxon>
        <taxon>Ascomycota</taxon>
        <taxon>Pezizomycotina</taxon>
        <taxon>Dothideomycetes</taxon>
        <taxon>Pleosporomycetidae</taxon>
        <taxon>Pleosporales</taxon>
        <taxon>Massarineae</taxon>
        <taxon>Didymosphaeriaceae</taxon>
        <taxon>Karstenula</taxon>
    </lineage>
</organism>
<comment type="caution">
    <text evidence="2">The sequence shown here is derived from an EMBL/GenBank/DDBJ whole genome shotgun (WGS) entry which is preliminary data.</text>
</comment>
<dbReference type="Proteomes" id="UP000799764">
    <property type="component" value="Unassembled WGS sequence"/>
</dbReference>
<keyword evidence="3" id="KW-1185">Reference proteome</keyword>
<dbReference type="PANTHER" id="PTHR37827:SF1">
    <property type="entry name" value="HNH DOMAIN-CONTAINING PROTEIN"/>
    <property type="match status" value="1"/>
</dbReference>
<evidence type="ECO:0008006" key="4">
    <source>
        <dbReference type="Google" id="ProtNLM"/>
    </source>
</evidence>